<dbReference type="AlphaFoldDB" id="A0A9D7SEQ1"/>
<evidence type="ECO:0000313" key="2">
    <source>
        <dbReference type="Proteomes" id="UP000808349"/>
    </source>
</evidence>
<gene>
    <name evidence="1" type="ORF">IPO85_20140</name>
</gene>
<proteinExistence type="predicted"/>
<sequence length="268" mass="31729">MKYWFLLLILQSCFTKQINNFDEIQIQAYTDSSRIELFIKSDSIIIFQVIGSQEFYPPFKKMEYRLATNYLKNEVLFQDIKEEIKVVLNDTFIQEAKIRLDGDSPSKMAFLLRDSIIKSCSFYGMEPNCKELVNIKNKYLEYVKSHEWNTYNTNKLLHVSRILNMDSVKISTIKPYKLKGKIVNLVYDSELKTIKDSSNLNTLVNKIIHLPILPNLKLSDIDTFLPNYRLDFYRGRLIEFRLQTDLHLMPFDFYQTLIVDSTFIDMVF</sequence>
<protein>
    <submittedName>
        <fullName evidence="1">Uncharacterized protein</fullName>
    </submittedName>
</protein>
<name>A0A9D7SEQ1_9BACT</name>
<dbReference type="Proteomes" id="UP000808349">
    <property type="component" value="Unassembled WGS sequence"/>
</dbReference>
<reference evidence="1 2" key="1">
    <citation type="submission" date="2020-10" db="EMBL/GenBank/DDBJ databases">
        <title>Connecting structure to function with the recovery of over 1000 high-quality activated sludge metagenome-assembled genomes encoding full-length rRNA genes using long-read sequencing.</title>
        <authorList>
            <person name="Singleton C.M."/>
            <person name="Petriglieri F."/>
            <person name="Kristensen J.M."/>
            <person name="Kirkegaard R.H."/>
            <person name="Michaelsen T.Y."/>
            <person name="Andersen M.H."/>
            <person name="Karst S.M."/>
            <person name="Dueholm M.S."/>
            <person name="Nielsen P.H."/>
            <person name="Albertsen M."/>
        </authorList>
    </citation>
    <scope>NUCLEOTIDE SEQUENCE [LARGE SCALE GENOMIC DNA]</scope>
    <source>
        <strain evidence="1">Ribe_18-Q3-R11-54_BAT3C.373</strain>
    </source>
</reference>
<comment type="caution">
    <text evidence="1">The sequence shown here is derived from an EMBL/GenBank/DDBJ whole genome shotgun (WGS) entry which is preliminary data.</text>
</comment>
<organism evidence="1 2">
    <name type="scientific">Candidatus Defluviibacterium haderslevense</name>
    <dbReference type="NCBI Taxonomy" id="2981993"/>
    <lineage>
        <taxon>Bacteria</taxon>
        <taxon>Pseudomonadati</taxon>
        <taxon>Bacteroidota</taxon>
        <taxon>Saprospiria</taxon>
        <taxon>Saprospirales</taxon>
        <taxon>Saprospiraceae</taxon>
        <taxon>Candidatus Defluviibacterium</taxon>
    </lineage>
</organism>
<dbReference type="EMBL" id="JADKFW010000021">
    <property type="protein sequence ID" value="MBK9719779.1"/>
    <property type="molecule type" value="Genomic_DNA"/>
</dbReference>
<evidence type="ECO:0000313" key="1">
    <source>
        <dbReference type="EMBL" id="MBK9719779.1"/>
    </source>
</evidence>
<accession>A0A9D7SEQ1</accession>